<dbReference type="EMBL" id="KI925463">
    <property type="protein sequence ID" value="ETW77388.1"/>
    <property type="molecule type" value="Genomic_DNA"/>
</dbReference>
<dbReference type="GeneID" id="20676543"/>
<dbReference type="Gene3D" id="3.30.710.10">
    <property type="entry name" value="Potassium Channel Kv1.1, Chain A"/>
    <property type="match status" value="1"/>
</dbReference>
<dbReference type="OrthoDB" id="3218112at2759"/>
<dbReference type="InParanoid" id="W4JUZ9"/>
<dbReference type="InterPro" id="IPR000210">
    <property type="entry name" value="BTB/POZ_dom"/>
</dbReference>
<evidence type="ECO:0000313" key="3">
    <source>
        <dbReference type="Proteomes" id="UP000030671"/>
    </source>
</evidence>
<dbReference type="InterPro" id="IPR011333">
    <property type="entry name" value="SKP1/BTB/POZ_sf"/>
</dbReference>
<dbReference type="eggNOG" id="ENOG502R1CZ">
    <property type="taxonomic scope" value="Eukaryota"/>
</dbReference>
<dbReference type="HOGENOM" id="CLU_033082_1_0_1"/>
<accession>W4JUZ9</accession>
<organism evidence="2 3">
    <name type="scientific">Heterobasidion irregulare (strain TC 32-1)</name>
    <dbReference type="NCBI Taxonomy" id="747525"/>
    <lineage>
        <taxon>Eukaryota</taxon>
        <taxon>Fungi</taxon>
        <taxon>Dikarya</taxon>
        <taxon>Basidiomycota</taxon>
        <taxon>Agaricomycotina</taxon>
        <taxon>Agaricomycetes</taxon>
        <taxon>Russulales</taxon>
        <taxon>Bondarzewiaceae</taxon>
        <taxon>Heterobasidion</taxon>
        <taxon>Heterobasidion annosum species complex</taxon>
    </lineage>
</organism>
<dbReference type="RefSeq" id="XP_009550900.1">
    <property type="nucleotide sequence ID" value="XM_009552605.1"/>
</dbReference>
<proteinExistence type="predicted"/>
<gene>
    <name evidence="2" type="ORF">HETIRDRAFT_454697</name>
</gene>
<dbReference type="KEGG" id="hir:HETIRDRAFT_454697"/>
<dbReference type="CDD" id="cd18186">
    <property type="entry name" value="BTB_POZ_ZBTB_KLHL-like"/>
    <property type="match status" value="1"/>
</dbReference>
<dbReference type="SUPFAM" id="SSF54695">
    <property type="entry name" value="POZ domain"/>
    <property type="match status" value="1"/>
</dbReference>
<name>W4JUZ9_HETIT</name>
<dbReference type="Pfam" id="PF00651">
    <property type="entry name" value="BTB"/>
    <property type="match status" value="1"/>
</dbReference>
<dbReference type="AlphaFoldDB" id="W4JUZ9"/>
<evidence type="ECO:0000313" key="2">
    <source>
        <dbReference type="EMBL" id="ETW77388.1"/>
    </source>
</evidence>
<keyword evidence="3" id="KW-1185">Reference proteome</keyword>
<feature type="domain" description="BTB" evidence="1">
    <location>
        <begin position="33"/>
        <end position="62"/>
    </location>
</feature>
<dbReference type="PROSITE" id="PS50097">
    <property type="entry name" value="BTB"/>
    <property type="match status" value="1"/>
</dbReference>
<protein>
    <recommendedName>
        <fullName evidence="1">BTB domain-containing protein</fullName>
    </recommendedName>
</protein>
<sequence length="233" mass="25923">MASIDTPSDRERPRTELDAELLINHPALYFDDGDVILQCGKTLFRVHRSILLKHSTLFQEMLAPARDTLRDSSRARTRTTLRASQPHTEDLIVHPAAVIALLRSINYADNALLSALFYDLNRRTQQLGGAYGHHLASLSEADIGRLMSCHALVSGFWHSPAGQRCLLNMQDLISQPVENWELVKGQVQGTLALPGLSLTGLCSTCRAEMVKYVGQQQATLWGSLSRHFDLAEH</sequence>
<dbReference type="Proteomes" id="UP000030671">
    <property type="component" value="Unassembled WGS sequence"/>
</dbReference>
<evidence type="ECO:0000259" key="1">
    <source>
        <dbReference type="PROSITE" id="PS50097"/>
    </source>
</evidence>
<reference evidence="2 3" key="1">
    <citation type="journal article" date="2012" name="New Phytol.">
        <title>Insight into trade-off between wood decay and parasitism from the genome of a fungal forest pathogen.</title>
        <authorList>
            <person name="Olson A."/>
            <person name="Aerts A."/>
            <person name="Asiegbu F."/>
            <person name="Belbahri L."/>
            <person name="Bouzid O."/>
            <person name="Broberg A."/>
            <person name="Canback B."/>
            <person name="Coutinho P.M."/>
            <person name="Cullen D."/>
            <person name="Dalman K."/>
            <person name="Deflorio G."/>
            <person name="van Diepen L.T."/>
            <person name="Dunand C."/>
            <person name="Duplessis S."/>
            <person name="Durling M."/>
            <person name="Gonthier P."/>
            <person name="Grimwood J."/>
            <person name="Fossdal C.G."/>
            <person name="Hansson D."/>
            <person name="Henrissat B."/>
            <person name="Hietala A."/>
            <person name="Himmelstrand K."/>
            <person name="Hoffmeister D."/>
            <person name="Hogberg N."/>
            <person name="James T.Y."/>
            <person name="Karlsson M."/>
            <person name="Kohler A."/>
            <person name="Kues U."/>
            <person name="Lee Y.H."/>
            <person name="Lin Y.C."/>
            <person name="Lind M."/>
            <person name="Lindquist E."/>
            <person name="Lombard V."/>
            <person name="Lucas S."/>
            <person name="Lunden K."/>
            <person name="Morin E."/>
            <person name="Murat C."/>
            <person name="Park J."/>
            <person name="Raffaello T."/>
            <person name="Rouze P."/>
            <person name="Salamov A."/>
            <person name="Schmutz J."/>
            <person name="Solheim H."/>
            <person name="Stahlberg J."/>
            <person name="Velez H."/>
            <person name="de Vries R.P."/>
            <person name="Wiebenga A."/>
            <person name="Woodward S."/>
            <person name="Yakovlev I."/>
            <person name="Garbelotto M."/>
            <person name="Martin F."/>
            <person name="Grigoriev I.V."/>
            <person name="Stenlid J."/>
        </authorList>
    </citation>
    <scope>NUCLEOTIDE SEQUENCE [LARGE SCALE GENOMIC DNA]</scope>
    <source>
        <strain evidence="2 3">TC 32-1</strain>
    </source>
</reference>